<feature type="compositionally biased region" description="Acidic residues" evidence="7">
    <location>
        <begin position="134"/>
        <end position="154"/>
    </location>
</feature>
<dbReference type="InterPro" id="IPR015943">
    <property type="entry name" value="WD40/YVTN_repeat-like_dom_sf"/>
</dbReference>
<organism evidence="8 9">
    <name type="scientific">Polyrhizophydium stewartii</name>
    <dbReference type="NCBI Taxonomy" id="2732419"/>
    <lineage>
        <taxon>Eukaryota</taxon>
        <taxon>Fungi</taxon>
        <taxon>Fungi incertae sedis</taxon>
        <taxon>Chytridiomycota</taxon>
        <taxon>Chytridiomycota incertae sedis</taxon>
        <taxon>Chytridiomycetes</taxon>
        <taxon>Rhizophydiales</taxon>
        <taxon>Rhizophydiales incertae sedis</taxon>
        <taxon>Polyrhizophydium</taxon>
    </lineage>
</organism>
<dbReference type="Gene3D" id="2.130.10.10">
    <property type="entry name" value="YVTN repeat-like/Quinoprotein amine dehydrogenase"/>
    <property type="match status" value="1"/>
</dbReference>
<feature type="region of interest" description="Disordered" evidence="7">
    <location>
        <begin position="246"/>
        <end position="295"/>
    </location>
</feature>
<evidence type="ECO:0000313" key="8">
    <source>
        <dbReference type="EMBL" id="KAL2914704.1"/>
    </source>
</evidence>
<gene>
    <name evidence="8" type="primary">UTP18</name>
    <name evidence="8" type="ORF">HK105_205844</name>
</gene>
<feature type="compositionally biased region" description="Acidic residues" evidence="7">
    <location>
        <begin position="90"/>
        <end position="103"/>
    </location>
</feature>
<evidence type="ECO:0000256" key="2">
    <source>
        <dbReference type="ARBA" id="ARBA00022552"/>
    </source>
</evidence>
<keyword evidence="4" id="KW-0677">Repeat</keyword>
<dbReference type="SMART" id="SM00320">
    <property type="entry name" value="WD40"/>
    <property type="match status" value="5"/>
</dbReference>
<feature type="region of interest" description="Disordered" evidence="7">
    <location>
        <begin position="1"/>
        <end position="204"/>
    </location>
</feature>
<evidence type="ECO:0000256" key="1">
    <source>
        <dbReference type="ARBA" id="ARBA00004604"/>
    </source>
</evidence>
<name>A0ABR4N5G3_9FUNG</name>
<dbReference type="InterPro" id="IPR045161">
    <property type="entry name" value="Utp18"/>
</dbReference>
<evidence type="ECO:0000256" key="6">
    <source>
        <dbReference type="ARBA" id="ARBA00025767"/>
    </source>
</evidence>
<dbReference type="InterPro" id="IPR036322">
    <property type="entry name" value="WD40_repeat_dom_sf"/>
</dbReference>
<evidence type="ECO:0000256" key="5">
    <source>
        <dbReference type="ARBA" id="ARBA00023242"/>
    </source>
</evidence>
<evidence type="ECO:0000313" key="9">
    <source>
        <dbReference type="Proteomes" id="UP001527925"/>
    </source>
</evidence>
<feature type="compositionally biased region" description="Low complexity" evidence="7">
    <location>
        <begin position="261"/>
        <end position="270"/>
    </location>
</feature>
<keyword evidence="3" id="KW-0853">WD repeat</keyword>
<evidence type="ECO:0000256" key="7">
    <source>
        <dbReference type="SAM" id="MobiDB-lite"/>
    </source>
</evidence>
<evidence type="ECO:0000256" key="3">
    <source>
        <dbReference type="ARBA" id="ARBA00022574"/>
    </source>
</evidence>
<comment type="subcellular location">
    <subcellularLocation>
        <location evidence="1">Nucleus</location>
        <location evidence="1">Nucleolus</location>
    </subcellularLocation>
</comment>
<sequence length="661" mass="71164">MVKRTAATTSSARAGAGAGASVAKTKAKAKADETVEAQPYRRTNRDDEAGRRTAAFKARSEKRRESRKRKRGQQAVLDALKVLPPRAEVSDEDAIDSEEEELADMVFGGDDSGAVERALNADHDAVASSRPVDDDGGDDENGANDDGDGEEDGGLEVLGFTIDTSGKPAGKKSAKKAATEDHDEDDGDAAEAPPAWVDDDDEVEVDIQQKKRLRKLRKSFDDVKVSGSEYEQRLREQYERMFPRPKWAAIPEDETADGDDGAAASAAGSDSDADAGVGGRRAHAAGTIAASTRPQTRDLGHGALVRLLRSTQSLVDTNRKQLLSADKLDIQRLKDANQMGYSQAVVQSAQFHPAAPVLLTCGLDKTLRLFQIDGKLNPKIQSLFIKDMPIHRAHFSADGREIIMSGRRKWFYVFDLESGKTTKIWSARGRANEHQDKSYERSLVSPCGRFIVFLCRDGNLALHSGSTKQWLGDIKMNGAVKSAAFSRDGATLWTFGGDGGQVYAFDTASRECVLRFTDEGCVKPTCIAVSSDGTWIATGSSTGVVNLYDAARVRSAVALANGGGDDSDAVKPTKTFMNLTTAITAIEFHPDSQLMVISSHAVKDALRIVHLPSLRVVKNWPTAATPLGYVSTVGFSPRGGHMVVGNAKGKVLLYKLGAYDS</sequence>
<feature type="compositionally biased region" description="Low complexity" evidence="7">
    <location>
        <begin position="1"/>
        <end position="24"/>
    </location>
</feature>
<dbReference type="EMBL" id="JADGIZ020000031">
    <property type="protein sequence ID" value="KAL2914704.1"/>
    <property type="molecule type" value="Genomic_DNA"/>
</dbReference>
<accession>A0ABR4N5G3</accession>
<keyword evidence="2" id="KW-0698">rRNA processing</keyword>
<feature type="compositionally biased region" description="Acidic residues" evidence="7">
    <location>
        <begin position="251"/>
        <end position="260"/>
    </location>
</feature>
<keyword evidence="5" id="KW-0539">Nucleus</keyword>
<proteinExistence type="inferred from homology"/>
<dbReference type="Pfam" id="PF00400">
    <property type="entry name" value="WD40"/>
    <property type="match status" value="2"/>
</dbReference>
<dbReference type="Proteomes" id="UP001527925">
    <property type="component" value="Unassembled WGS sequence"/>
</dbReference>
<evidence type="ECO:0000256" key="4">
    <source>
        <dbReference type="ARBA" id="ARBA00022737"/>
    </source>
</evidence>
<dbReference type="PANTHER" id="PTHR18359:SF0">
    <property type="entry name" value="U3 SMALL NUCLEOLAR RNA-ASSOCIATED PROTEIN 18 HOMOLOG"/>
    <property type="match status" value="1"/>
</dbReference>
<protein>
    <submittedName>
        <fullName evidence="8">U3 snoRNP protein</fullName>
    </submittedName>
</protein>
<keyword evidence="9" id="KW-1185">Reference proteome</keyword>
<comment type="similarity">
    <text evidence="6">Belongs to the WD repeat UTP18 family.</text>
</comment>
<reference evidence="8 9" key="1">
    <citation type="submission" date="2023-09" db="EMBL/GenBank/DDBJ databases">
        <title>Pangenome analysis of Batrachochytrium dendrobatidis and related Chytrids.</title>
        <authorList>
            <person name="Yacoub M.N."/>
            <person name="Stajich J.E."/>
            <person name="James T.Y."/>
        </authorList>
    </citation>
    <scope>NUCLEOTIDE SEQUENCE [LARGE SCALE GENOMIC DNA]</scope>
    <source>
        <strain evidence="8 9">JEL0888</strain>
    </source>
</reference>
<dbReference type="InterPro" id="IPR001680">
    <property type="entry name" value="WD40_rpt"/>
</dbReference>
<comment type="caution">
    <text evidence="8">The sequence shown here is derived from an EMBL/GenBank/DDBJ whole genome shotgun (WGS) entry which is preliminary data.</text>
</comment>
<dbReference type="PANTHER" id="PTHR18359">
    <property type="entry name" value="WD-REPEAT PROTEIN-RELATED"/>
    <property type="match status" value="1"/>
</dbReference>
<dbReference type="SUPFAM" id="SSF50978">
    <property type="entry name" value="WD40 repeat-like"/>
    <property type="match status" value="1"/>
</dbReference>